<dbReference type="Proteomes" id="UP001230649">
    <property type="component" value="Unassembled WGS sequence"/>
</dbReference>
<evidence type="ECO:0000313" key="1">
    <source>
        <dbReference type="EMBL" id="KAJ9090754.1"/>
    </source>
</evidence>
<name>A0ACC2UUY2_9TREE</name>
<accession>A0ACC2UUY2</accession>
<reference evidence="1" key="1">
    <citation type="submission" date="2023-04" db="EMBL/GenBank/DDBJ databases">
        <title>Draft Genome sequencing of Naganishia species isolated from polar environments using Oxford Nanopore Technology.</title>
        <authorList>
            <person name="Leo P."/>
            <person name="Venkateswaran K."/>
        </authorList>
    </citation>
    <scope>NUCLEOTIDE SEQUENCE</scope>
    <source>
        <strain evidence="1">MNA-CCFEE 5262</strain>
    </source>
</reference>
<evidence type="ECO:0000313" key="2">
    <source>
        <dbReference type="Proteomes" id="UP001230649"/>
    </source>
</evidence>
<protein>
    <submittedName>
        <fullName evidence="1">Uncharacterized protein</fullName>
    </submittedName>
</protein>
<sequence length="97" mass="10572">MAVRAVAEAPSPIVQDPSIPGIPKSAAGVYRDVTKIPGNPWTFVLAICEEARPYRSTGDRVQREIDKLLAFFAEEYGLTYYLSRDGVSAWGGENPGN</sequence>
<comment type="caution">
    <text evidence="1">The sequence shown here is derived from an EMBL/GenBank/DDBJ whole genome shotgun (WGS) entry which is preliminary data.</text>
</comment>
<proteinExistence type="predicted"/>
<organism evidence="1 2">
    <name type="scientific">Naganishia adeliensis</name>
    <dbReference type="NCBI Taxonomy" id="92952"/>
    <lineage>
        <taxon>Eukaryota</taxon>
        <taxon>Fungi</taxon>
        <taxon>Dikarya</taxon>
        <taxon>Basidiomycota</taxon>
        <taxon>Agaricomycotina</taxon>
        <taxon>Tremellomycetes</taxon>
        <taxon>Filobasidiales</taxon>
        <taxon>Filobasidiaceae</taxon>
        <taxon>Naganishia</taxon>
    </lineage>
</organism>
<dbReference type="EMBL" id="JASBWS010000226">
    <property type="protein sequence ID" value="KAJ9090754.1"/>
    <property type="molecule type" value="Genomic_DNA"/>
</dbReference>
<gene>
    <name evidence="1" type="ORF">QFC20_007831</name>
</gene>
<keyword evidence="2" id="KW-1185">Reference proteome</keyword>